<sequence length="900" mass="97576">MARSIYTRLSHDTDAITLPGSSSSSIKCRTNPPTMVNLSTGDVASRATSRQSKVRKQDSKTGLRAIFTRNKIERDESPVRSVAEEVSPWSEVSETSMLAVAETTLQRSLTFTRPKSRAVESDASSTSPPRPTFFRMLNSKPPRTVFGATSAKEIITSGKFPPLDAWTTQPSMPPTMPSAVLHPPTFFQACQQAVKHAQLSASTLSVDVILRLSSYKGNSCPSDEHGQATPDREESGAALKKTERAMQKQRRQLSNSLSKAGWTQKIFVLVTSGYLLQYSRDGSFDRLPEKMMQLGSDSVAFASDVMPGKHWVLQIAQGVNSSYEIPAAEPWTLLSRLASKGSDSRRTTTSMLLVLDSAEDMDSWLAVIRREIEALGATHCSEIEDPKSGESTLRLGAHPSHRPFTQDDAERQSYPTASDVPTLGPPPTWVQAKKDSLEKDMEDGVYILIHPPPTRPSTGHLSITGSIMSNDGWLLDSLRDSTSRLSHMSSDQRTLTTSRDSSPAASPTREDASFDDTVTSISADDNHLKTNPTLHERRRSFHPLQVLNLEPQTPPTSWQDCTHGSPASSVTRSRSSSRTPNFSVPNSSRKRFSIARSPSPSRVSVNTSPRGSIRDNTRRAASASHRILHSPHPATDSPRIPTEPAVITPTDTTFSFVTTTAKPSIITIPPRFLLPSAATSSPLPRRVSSLVPINGPESSFIDIHFPRRCSSTQPLRETRDDQSSLDEPLHAGLVPPAALTTPLPPSPLEPFCPGSPSPSTDMGPHSCASLGATTPVKANTKLKLRRPHNIQINATPAPFTLTASRHPKNISPPAAAARPSSAQSVVRAATPAPHTGRLKPAVRRLREEEIKSLTSRRSLPALVEGPPPAPPPNCALPPLPPPSVRSKSALGRRISVKVAD</sequence>
<dbReference type="EMBL" id="JAUBYV010000006">
    <property type="protein sequence ID" value="KAK2626413.1"/>
    <property type="molecule type" value="Genomic_DNA"/>
</dbReference>
<feature type="region of interest" description="Disordered" evidence="1">
    <location>
        <begin position="20"/>
        <end position="61"/>
    </location>
</feature>
<feature type="compositionally biased region" description="Polar residues" evidence="1">
    <location>
        <begin position="487"/>
        <end position="505"/>
    </location>
</feature>
<feature type="compositionally biased region" description="Basic and acidic residues" evidence="1">
    <location>
        <begin position="222"/>
        <end position="244"/>
    </location>
</feature>
<dbReference type="Proteomes" id="UP001285354">
    <property type="component" value="Unassembled WGS sequence"/>
</dbReference>
<evidence type="ECO:0000313" key="2">
    <source>
        <dbReference type="EMBL" id="KAK2626413.1"/>
    </source>
</evidence>
<dbReference type="AlphaFoldDB" id="A0AAD9T068"/>
<feature type="compositionally biased region" description="Polar residues" evidence="1">
    <location>
        <begin position="20"/>
        <end position="51"/>
    </location>
</feature>
<feature type="compositionally biased region" description="Low complexity" evidence="1">
    <location>
        <begin position="568"/>
        <end position="579"/>
    </location>
</feature>
<comment type="caution">
    <text evidence="2">The sequence shown here is derived from an EMBL/GenBank/DDBJ whole genome shotgun (WGS) entry which is preliminary data.</text>
</comment>
<feature type="compositionally biased region" description="Low complexity" evidence="1">
    <location>
        <begin position="811"/>
        <end position="829"/>
    </location>
</feature>
<feature type="region of interest" description="Disordered" evidence="1">
    <location>
        <begin position="484"/>
        <end position="641"/>
    </location>
</feature>
<feature type="region of interest" description="Disordered" evidence="1">
    <location>
        <begin position="806"/>
        <end position="835"/>
    </location>
</feature>
<feature type="compositionally biased region" description="Polar residues" evidence="1">
    <location>
        <begin position="596"/>
        <end position="610"/>
    </location>
</feature>
<feature type="region of interest" description="Disordered" evidence="1">
    <location>
        <begin position="219"/>
        <end position="244"/>
    </location>
</feature>
<feature type="compositionally biased region" description="Pro residues" evidence="1">
    <location>
        <begin position="865"/>
        <end position="883"/>
    </location>
</feature>
<feature type="compositionally biased region" description="Polar residues" evidence="1">
    <location>
        <begin position="555"/>
        <end position="567"/>
    </location>
</feature>
<feature type="region of interest" description="Disordered" evidence="1">
    <location>
        <begin position="850"/>
        <end position="900"/>
    </location>
</feature>
<feature type="region of interest" description="Disordered" evidence="1">
    <location>
        <begin position="381"/>
        <end position="427"/>
    </location>
</feature>
<keyword evidence="3" id="KW-1185">Reference proteome</keyword>
<dbReference type="SUPFAM" id="SSF50729">
    <property type="entry name" value="PH domain-like"/>
    <property type="match status" value="1"/>
</dbReference>
<evidence type="ECO:0000256" key="1">
    <source>
        <dbReference type="SAM" id="MobiDB-lite"/>
    </source>
</evidence>
<organism evidence="2 3">
    <name type="scientific">Diplocarpon rosae</name>
    <dbReference type="NCBI Taxonomy" id="946125"/>
    <lineage>
        <taxon>Eukaryota</taxon>
        <taxon>Fungi</taxon>
        <taxon>Dikarya</taxon>
        <taxon>Ascomycota</taxon>
        <taxon>Pezizomycotina</taxon>
        <taxon>Leotiomycetes</taxon>
        <taxon>Helotiales</taxon>
        <taxon>Drepanopezizaceae</taxon>
        <taxon>Diplocarpon</taxon>
    </lineage>
</organism>
<reference evidence="2" key="1">
    <citation type="submission" date="2023-06" db="EMBL/GenBank/DDBJ databases">
        <title>Draft genome of Marssonina rosae.</title>
        <authorList>
            <person name="Cheng Q."/>
        </authorList>
    </citation>
    <scope>NUCLEOTIDE SEQUENCE</scope>
    <source>
        <strain evidence="2">R4</strain>
    </source>
</reference>
<evidence type="ECO:0000313" key="3">
    <source>
        <dbReference type="Proteomes" id="UP001285354"/>
    </source>
</evidence>
<gene>
    <name evidence="2" type="ORF">QTJ16_004675</name>
</gene>
<protein>
    <recommendedName>
        <fullName evidence="4">PH domain-containing protein</fullName>
    </recommendedName>
</protein>
<accession>A0AAD9T068</accession>
<evidence type="ECO:0008006" key="4">
    <source>
        <dbReference type="Google" id="ProtNLM"/>
    </source>
</evidence>
<feature type="region of interest" description="Disordered" evidence="1">
    <location>
        <begin position="112"/>
        <end position="132"/>
    </location>
</feature>
<proteinExistence type="predicted"/>
<name>A0AAD9T068_9HELO</name>
<feature type="compositionally biased region" description="Polar residues" evidence="1">
    <location>
        <begin position="516"/>
        <end position="533"/>
    </location>
</feature>